<dbReference type="PATRIC" id="fig|1163407.3.peg.2761"/>
<accession>I4VVM9</accession>
<keyword evidence="4" id="KW-1185">Reference proteome</keyword>
<dbReference type="eggNOG" id="ENOG5033AC8">
    <property type="taxonomic scope" value="Bacteria"/>
</dbReference>
<feature type="chain" id="PRO_5003697284" description="Lipoprotein" evidence="2">
    <location>
        <begin position="24"/>
        <end position="237"/>
    </location>
</feature>
<evidence type="ECO:0000256" key="1">
    <source>
        <dbReference type="SAM" id="MobiDB-lite"/>
    </source>
</evidence>
<dbReference type="STRING" id="1163407.UU7_13708"/>
<dbReference type="RefSeq" id="WP_007809246.1">
    <property type="nucleotide sequence ID" value="NZ_AJXT01000044.1"/>
</dbReference>
<sequence length="237" mass="26139">MKKVWKVGLLMAALLMLHGCATAYGKRGITGGYSEQKVDSSHYVVEFDGNGYASKDRVWYFWIYRCAELTRSNGYTYFSLEADDHLHNSGYAPDGDVGGRLVPAVLTDQDDGRLVEVGGAGGYIYIPGQTITTWHSRAMVSMYGDKLPERTVLMKARSVLDLLVDYIRSDGKSDPPAREFIIDQAAYALAPDKAIVNLHQYKMAHPSQPRKVPPFLRAPGQPAPTLPPFLAAPGQKT</sequence>
<evidence type="ECO:0008006" key="5">
    <source>
        <dbReference type="Google" id="ProtNLM"/>
    </source>
</evidence>
<name>I4VVM9_9GAMM</name>
<proteinExistence type="predicted"/>
<feature type="signal peptide" evidence="2">
    <location>
        <begin position="1"/>
        <end position="23"/>
    </location>
</feature>
<comment type="caution">
    <text evidence="3">The sequence shown here is derived from an EMBL/GenBank/DDBJ whole genome shotgun (WGS) entry which is preliminary data.</text>
</comment>
<protein>
    <recommendedName>
        <fullName evidence="5">Lipoprotein</fullName>
    </recommendedName>
</protein>
<gene>
    <name evidence="3" type="ORF">UU7_13708</name>
</gene>
<dbReference type="OrthoDB" id="6121148at2"/>
<dbReference type="NCBIfam" id="NF047637">
    <property type="entry name" value="lipo_CC0125"/>
    <property type="match status" value="1"/>
</dbReference>
<feature type="region of interest" description="Disordered" evidence="1">
    <location>
        <begin position="207"/>
        <end position="237"/>
    </location>
</feature>
<feature type="compositionally biased region" description="Low complexity" evidence="1">
    <location>
        <begin position="228"/>
        <end position="237"/>
    </location>
</feature>
<dbReference type="EMBL" id="AJXT01000044">
    <property type="protein sequence ID" value="EIL91270.1"/>
    <property type="molecule type" value="Genomic_DNA"/>
</dbReference>
<evidence type="ECO:0000313" key="4">
    <source>
        <dbReference type="Proteomes" id="UP000003226"/>
    </source>
</evidence>
<reference evidence="3 4" key="1">
    <citation type="journal article" date="2012" name="J. Bacteriol.">
        <title>Genome sequences for six rhodanobacter strains, isolated from soils and the terrestrial subsurface, with variable denitrification capabilities.</title>
        <authorList>
            <person name="Kostka J.E."/>
            <person name="Green S.J."/>
            <person name="Rishishwar L."/>
            <person name="Prakash O."/>
            <person name="Katz L.S."/>
            <person name="Marino-Ramirez L."/>
            <person name="Jordan I.K."/>
            <person name="Munk C."/>
            <person name="Ivanova N."/>
            <person name="Mikhailova N."/>
            <person name="Watson D.B."/>
            <person name="Brown S.D."/>
            <person name="Palumbo A.V."/>
            <person name="Brooks S.C."/>
        </authorList>
    </citation>
    <scope>NUCLEOTIDE SEQUENCE [LARGE SCALE GENOMIC DNA]</scope>
    <source>
        <strain evidence="3 4">B39</strain>
    </source>
</reference>
<organism evidence="3 4">
    <name type="scientific">Rhodanobacter spathiphylli B39</name>
    <dbReference type="NCBI Taxonomy" id="1163407"/>
    <lineage>
        <taxon>Bacteria</taxon>
        <taxon>Pseudomonadati</taxon>
        <taxon>Pseudomonadota</taxon>
        <taxon>Gammaproteobacteria</taxon>
        <taxon>Lysobacterales</taxon>
        <taxon>Rhodanobacteraceae</taxon>
        <taxon>Rhodanobacter</taxon>
    </lineage>
</organism>
<dbReference type="Proteomes" id="UP000003226">
    <property type="component" value="Unassembled WGS sequence"/>
</dbReference>
<evidence type="ECO:0000256" key="2">
    <source>
        <dbReference type="SAM" id="SignalP"/>
    </source>
</evidence>
<evidence type="ECO:0000313" key="3">
    <source>
        <dbReference type="EMBL" id="EIL91270.1"/>
    </source>
</evidence>
<keyword evidence="2" id="KW-0732">Signal</keyword>
<dbReference type="AlphaFoldDB" id="I4VVM9"/>